<proteinExistence type="predicted"/>
<accession>A0A345N324</accession>
<name>A0A345N324_9VIRU</name>
<dbReference type="EMBL" id="MH617734">
    <property type="protein sequence ID" value="AXH78024.1"/>
    <property type="molecule type" value="Genomic_DNA"/>
</dbReference>
<sequence length="94" mass="10600">MSALENPLVTTPSMSTVNRVNTHDYLNLGDLLLPLFFLFFSFFPVSKLTPSLRVASLSPLSKSPPRFVSPSLRVAYKLVGNFSRIESLHKRYRA</sequence>
<keyword evidence="2" id="KW-1185">Reference proteome</keyword>
<evidence type="ECO:0000313" key="1">
    <source>
        <dbReference type="EMBL" id="AXH78024.1"/>
    </source>
</evidence>
<dbReference type="Proteomes" id="UP000272745">
    <property type="component" value="Segment"/>
</dbReference>
<dbReference type="KEGG" id="vg:80521754"/>
<organism evidence="1 2">
    <name type="scientific">Bacilladnaviridae sp. isolate ctia23</name>
    <dbReference type="NCBI Taxonomy" id="3070178"/>
    <lineage>
        <taxon>Viruses</taxon>
        <taxon>Monodnaviria</taxon>
        <taxon>Shotokuvirae</taxon>
        <taxon>Cressdnaviricota</taxon>
        <taxon>Arfiviricetes</taxon>
        <taxon>Baphyvirales</taxon>
        <taxon>Bacilladnaviridae</taxon>
        <taxon>Protobacilladnavirus</taxon>
        <taxon>Protobacilladnavirus snap</taxon>
    </lineage>
</organism>
<protein>
    <submittedName>
        <fullName evidence="1">Uncharacterized protein</fullName>
    </submittedName>
</protein>
<evidence type="ECO:0000313" key="2">
    <source>
        <dbReference type="Proteomes" id="UP000272745"/>
    </source>
</evidence>
<reference evidence="1 2" key="1">
    <citation type="submission" date="2018-07" db="EMBL/GenBank/DDBJ databases">
        <title>Uncovering a Universe of Circular DNA Viruses in Animal Metagenomes.</title>
        <authorList>
            <person name="Tisza M."/>
            <person name="Buck C."/>
            <person name="Pastrana D."/>
            <person name="Welch N."/>
            <person name="Peretti A."/>
        </authorList>
    </citation>
    <scope>NUCLEOTIDE SEQUENCE [LARGE SCALE GENOMIC DNA]</scope>
    <source>
        <strain evidence="1">Ctia23</strain>
    </source>
</reference>